<dbReference type="PROSITE" id="PS50106">
    <property type="entry name" value="PDZ"/>
    <property type="match status" value="2"/>
</dbReference>
<dbReference type="EMBL" id="JBHSDU010000003">
    <property type="protein sequence ID" value="MFC4309589.1"/>
    <property type="molecule type" value="Genomic_DNA"/>
</dbReference>
<name>A0ABV8SPM4_9GAMM</name>
<dbReference type="NCBIfam" id="TIGR02037">
    <property type="entry name" value="degP_htrA_DO"/>
    <property type="match status" value="1"/>
</dbReference>
<feature type="chain" id="PRO_5046870997" description="Probable periplasmic serine endoprotease DegP-like" evidence="15">
    <location>
        <begin position="37"/>
        <end position="497"/>
    </location>
</feature>
<evidence type="ECO:0000256" key="3">
    <source>
        <dbReference type="ARBA" id="ARBA00004418"/>
    </source>
</evidence>
<comment type="catalytic activity">
    <reaction evidence="1">
        <text>Acts on substrates that are at least partially unfolded. The cleavage site P1 residue is normally between a pair of hydrophobic residues, such as Val-|-Val.</text>
        <dbReference type="EC" id="3.4.21.107"/>
    </reaction>
</comment>
<dbReference type="InterPro" id="IPR001478">
    <property type="entry name" value="PDZ"/>
</dbReference>
<dbReference type="CDD" id="cd10839">
    <property type="entry name" value="cpPDZ1_DegP-like"/>
    <property type="match status" value="1"/>
</dbReference>
<evidence type="ECO:0000313" key="17">
    <source>
        <dbReference type="EMBL" id="MFC4309589.1"/>
    </source>
</evidence>
<comment type="caution">
    <text evidence="17">The sequence shown here is derived from an EMBL/GenBank/DDBJ whole genome shotgun (WGS) entry which is preliminary data.</text>
</comment>
<evidence type="ECO:0000259" key="16">
    <source>
        <dbReference type="PROSITE" id="PS50106"/>
    </source>
</evidence>
<dbReference type="PRINTS" id="PR00834">
    <property type="entry name" value="PROTEASES2C"/>
</dbReference>
<evidence type="ECO:0000256" key="6">
    <source>
        <dbReference type="ARBA" id="ARBA00013958"/>
    </source>
</evidence>
<proteinExistence type="inferred from homology"/>
<sequence length="497" mass="51895">MLVRQNRAPFNRARATVVSAATLLGIALAGCNGSFADNNPTQAAASPPPAIATASPRNVAAALPDFASLVDHYGPAVVNVAVVGKQQPISNEGPGGMSPNDPFQDFFRRFGQPMPRNQQPARGEGSGFIVSADGYILTNAHVVADADEVTVKTTDRREYTAKVVGFDEATDVAVLKIDAKNLPTVKIGDPAKLRPGEWVIAIGSPFGFENSVTAGIVSATSRSMPGSNYAPFIQTDVAVNPGNSGGPLFNLQGEVVGINSQIYSRSGGYMGLSFAIPIDVASNVQQQLVSNGKVTRSRIGVSIQDVNAQLAESFGLDRPKGALVGMVEENGPGAKAGIKAGDVILKVDGTEIEQSSQLPGLIASKKPGSTVNLDVWREGGIKRISAKPVEIVDKGTKVANRDAVESDETAKLGLVVRPLQKQEKAQVDTQGELVVEDSDGPAAAAGVQRGDIILGVNGKPVKSVDELKVAARKTKGKIVALLIERDSAQIFVPVRIG</sequence>
<protein>
    <recommendedName>
        <fullName evidence="6">Probable periplasmic serine endoprotease DegP-like</fullName>
        <ecNumber evidence="5">3.4.21.107</ecNumber>
    </recommendedName>
    <alternativeName>
        <fullName evidence="14">Protease Do</fullName>
    </alternativeName>
</protein>
<dbReference type="SUPFAM" id="SSF50156">
    <property type="entry name" value="PDZ domain-like"/>
    <property type="match status" value="2"/>
</dbReference>
<keyword evidence="12" id="KW-0720">Serine protease</keyword>
<evidence type="ECO:0000256" key="4">
    <source>
        <dbReference type="ARBA" id="ARBA00010541"/>
    </source>
</evidence>
<dbReference type="Pfam" id="PF13365">
    <property type="entry name" value="Trypsin_2"/>
    <property type="match status" value="1"/>
</dbReference>
<comment type="similarity">
    <text evidence="4">Belongs to the peptidase S1C family.</text>
</comment>
<evidence type="ECO:0000256" key="5">
    <source>
        <dbReference type="ARBA" id="ARBA00013035"/>
    </source>
</evidence>
<keyword evidence="7" id="KW-0645">Protease</keyword>
<comment type="function">
    <text evidence="2">Might be efficient in the degradation of transiently denatured and unfolded proteins which accumulate in the periplasm following stress conditions.</text>
</comment>
<evidence type="ECO:0000256" key="10">
    <source>
        <dbReference type="ARBA" id="ARBA00022764"/>
    </source>
</evidence>
<gene>
    <name evidence="17" type="ORF">ACFPN2_10910</name>
</gene>
<keyword evidence="8 15" id="KW-0732">Signal</keyword>
<dbReference type="Pfam" id="PF13180">
    <property type="entry name" value="PDZ_2"/>
    <property type="match status" value="1"/>
</dbReference>
<dbReference type="InterPro" id="IPR001940">
    <property type="entry name" value="Peptidase_S1C"/>
</dbReference>
<evidence type="ECO:0000256" key="14">
    <source>
        <dbReference type="ARBA" id="ARBA00032850"/>
    </source>
</evidence>
<evidence type="ECO:0000256" key="13">
    <source>
        <dbReference type="ARBA" id="ARBA00023016"/>
    </source>
</evidence>
<feature type="domain" description="PDZ" evidence="16">
    <location>
        <begin position="401"/>
        <end position="487"/>
    </location>
</feature>
<dbReference type="SMART" id="SM00228">
    <property type="entry name" value="PDZ"/>
    <property type="match status" value="2"/>
</dbReference>
<dbReference type="InterPro" id="IPR009003">
    <property type="entry name" value="Peptidase_S1_PA"/>
</dbReference>
<evidence type="ECO:0000256" key="12">
    <source>
        <dbReference type="ARBA" id="ARBA00022825"/>
    </source>
</evidence>
<keyword evidence="10" id="KW-0574">Periplasm</keyword>
<dbReference type="InterPro" id="IPR041489">
    <property type="entry name" value="PDZ_6"/>
</dbReference>
<dbReference type="PANTHER" id="PTHR22939">
    <property type="entry name" value="SERINE PROTEASE FAMILY S1C HTRA-RELATED"/>
    <property type="match status" value="1"/>
</dbReference>
<evidence type="ECO:0000256" key="15">
    <source>
        <dbReference type="SAM" id="SignalP"/>
    </source>
</evidence>
<evidence type="ECO:0000256" key="1">
    <source>
        <dbReference type="ARBA" id="ARBA00001772"/>
    </source>
</evidence>
<dbReference type="Pfam" id="PF17820">
    <property type="entry name" value="PDZ_6"/>
    <property type="match status" value="1"/>
</dbReference>
<dbReference type="Gene3D" id="2.40.10.120">
    <property type="match status" value="1"/>
</dbReference>
<evidence type="ECO:0000256" key="2">
    <source>
        <dbReference type="ARBA" id="ARBA00002610"/>
    </source>
</evidence>
<dbReference type="SUPFAM" id="SSF50494">
    <property type="entry name" value="Trypsin-like serine proteases"/>
    <property type="match status" value="1"/>
</dbReference>
<comment type="subcellular location">
    <subcellularLocation>
        <location evidence="3">Periplasm</location>
    </subcellularLocation>
</comment>
<evidence type="ECO:0000256" key="9">
    <source>
        <dbReference type="ARBA" id="ARBA00022737"/>
    </source>
</evidence>
<feature type="domain" description="PDZ" evidence="16">
    <location>
        <begin position="288"/>
        <end position="379"/>
    </location>
</feature>
<dbReference type="RefSeq" id="WP_380596632.1">
    <property type="nucleotide sequence ID" value="NZ_JBHSDU010000003.1"/>
</dbReference>
<keyword evidence="13" id="KW-0346">Stress response</keyword>
<keyword evidence="9" id="KW-0677">Repeat</keyword>
<dbReference type="Proteomes" id="UP001595904">
    <property type="component" value="Unassembled WGS sequence"/>
</dbReference>
<dbReference type="InterPro" id="IPR011782">
    <property type="entry name" value="Pept_S1C_Do"/>
</dbReference>
<feature type="signal peptide" evidence="15">
    <location>
        <begin position="1"/>
        <end position="36"/>
    </location>
</feature>
<evidence type="ECO:0000256" key="11">
    <source>
        <dbReference type="ARBA" id="ARBA00022801"/>
    </source>
</evidence>
<keyword evidence="11" id="KW-0378">Hydrolase</keyword>
<evidence type="ECO:0000313" key="18">
    <source>
        <dbReference type="Proteomes" id="UP001595904"/>
    </source>
</evidence>
<organism evidence="17 18">
    <name type="scientific">Steroidobacter flavus</name>
    <dbReference type="NCBI Taxonomy" id="1842136"/>
    <lineage>
        <taxon>Bacteria</taxon>
        <taxon>Pseudomonadati</taxon>
        <taxon>Pseudomonadota</taxon>
        <taxon>Gammaproteobacteria</taxon>
        <taxon>Steroidobacterales</taxon>
        <taxon>Steroidobacteraceae</taxon>
        <taxon>Steroidobacter</taxon>
    </lineage>
</organism>
<dbReference type="Gene3D" id="2.30.42.10">
    <property type="match status" value="2"/>
</dbReference>
<evidence type="ECO:0000256" key="8">
    <source>
        <dbReference type="ARBA" id="ARBA00022729"/>
    </source>
</evidence>
<dbReference type="EC" id="3.4.21.107" evidence="5"/>
<dbReference type="InterPro" id="IPR036034">
    <property type="entry name" value="PDZ_sf"/>
</dbReference>
<accession>A0ABV8SPM4</accession>
<evidence type="ECO:0000256" key="7">
    <source>
        <dbReference type="ARBA" id="ARBA00022670"/>
    </source>
</evidence>
<keyword evidence="18" id="KW-1185">Reference proteome</keyword>
<dbReference type="PROSITE" id="PS51257">
    <property type="entry name" value="PROKAR_LIPOPROTEIN"/>
    <property type="match status" value="1"/>
</dbReference>
<reference evidence="18" key="1">
    <citation type="journal article" date="2019" name="Int. J. Syst. Evol. Microbiol.">
        <title>The Global Catalogue of Microorganisms (GCM) 10K type strain sequencing project: providing services to taxonomists for standard genome sequencing and annotation.</title>
        <authorList>
            <consortium name="The Broad Institute Genomics Platform"/>
            <consortium name="The Broad Institute Genome Sequencing Center for Infectious Disease"/>
            <person name="Wu L."/>
            <person name="Ma J."/>
        </authorList>
    </citation>
    <scope>NUCLEOTIDE SEQUENCE [LARGE SCALE GENOMIC DNA]</scope>
    <source>
        <strain evidence="18">CGMCC 1.10759</strain>
    </source>
</reference>
<dbReference type="PANTHER" id="PTHR22939:SF130">
    <property type="entry name" value="PERIPLASMIC SERINE ENDOPROTEASE DEGP-LIKE-RELATED"/>
    <property type="match status" value="1"/>
</dbReference>